<feature type="compositionally biased region" description="Polar residues" evidence="1">
    <location>
        <begin position="1"/>
        <end position="10"/>
    </location>
</feature>
<evidence type="ECO:0000313" key="2">
    <source>
        <dbReference type="EMBL" id="KAJ4113291.1"/>
    </source>
</evidence>
<protein>
    <submittedName>
        <fullName evidence="2">Uncharacterized protein</fullName>
    </submittedName>
</protein>
<evidence type="ECO:0000256" key="1">
    <source>
        <dbReference type="SAM" id="MobiDB-lite"/>
    </source>
</evidence>
<sequence>MAQPPENQKQALEWVTAASSAENESPLASTSESGYVTQTLRITRQEALEKGGDLIYTVLREDVEQNALGSHIKDLLDVHTFRVLPIDVKRRVIW</sequence>
<name>A0ABQ8QX88_FUSEQ</name>
<proteinExistence type="predicted"/>
<organism evidence="2 3">
    <name type="scientific">Fusarium equiseti</name>
    <name type="common">Fusarium scirpi</name>
    <dbReference type="NCBI Taxonomy" id="61235"/>
    <lineage>
        <taxon>Eukaryota</taxon>
        <taxon>Fungi</taxon>
        <taxon>Dikarya</taxon>
        <taxon>Ascomycota</taxon>
        <taxon>Pezizomycotina</taxon>
        <taxon>Sordariomycetes</taxon>
        <taxon>Hypocreomycetidae</taxon>
        <taxon>Hypocreales</taxon>
        <taxon>Nectriaceae</taxon>
        <taxon>Fusarium</taxon>
        <taxon>Fusarium incarnatum-equiseti species complex</taxon>
    </lineage>
</organism>
<dbReference type="Proteomes" id="UP001152024">
    <property type="component" value="Unassembled WGS sequence"/>
</dbReference>
<dbReference type="EMBL" id="JAOQBH010000030">
    <property type="protein sequence ID" value="KAJ4113291.1"/>
    <property type="molecule type" value="Genomic_DNA"/>
</dbReference>
<evidence type="ECO:0000313" key="3">
    <source>
        <dbReference type="Proteomes" id="UP001152024"/>
    </source>
</evidence>
<feature type="region of interest" description="Disordered" evidence="1">
    <location>
        <begin position="1"/>
        <end position="32"/>
    </location>
</feature>
<comment type="caution">
    <text evidence="2">The sequence shown here is derived from an EMBL/GenBank/DDBJ whole genome shotgun (WGS) entry which is preliminary data.</text>
</comment>
<gene>
    <name evidence="2" type="ORF">NW768_011571</name>
</gene>
<feature type="compositionally biased region" description="Polar residues" evidence="1">
    <location>
        <begin position="17"/>
        <end position="32"/>
    </location>
</feature>
<reference evidence="2" key="1">
    <citation type="submission" date="2022-09" db="EMBL/GenBank/DDBJ databases">
        <title>Fusarium specimens isolated from Avocado Roots.</title>
        <authorList>
            <person name="Stajich J."/>
            <person name="Roper C."/>
            <person name="Heimlech-Rivalta G."/>
        </authorList>
    </citation>
    <scope>NUCLEOTIDE SEQUENCE</scope>
    <source>
        <strain evidence="2">CF00095</strain>
    </source>
</reference>
<keyword evidence="3" id="KW-1185">Reference proteome</keyword>
<accession>A0ABQ8QX88</accession>